<evidence type="ECO:0000256" key="1">
    <source>
        <dbReference type="ARBA" id="ARBA00005672"/>
    </source>
</evidence>
<comment type="caution">
    <text evidence="6">The sequence shown here is derived from an EMBL/GenBank/DDBJ whole genome shotgun (WGS) entry which is preliminary data.</text>
</comment>
<protein>
    <recommendedName>
        <fullName evidence="5">EIPR1-like beta-propeller domain-containing protein</fullName>
    </recommendedName>
</protein>
<dbReference type="Gene3D" id="2.130.10.10">
    <property type="entry name" value="YVTN repeat-like/Quinoprotein amine dehydrogenase"/>
    <property type="match status" value="1"/>
</dbReference>
<dbReference type="AlphaFoldDB" id="A0AAD4JXK2"/>
<dbReference type="PROSITE" id="PS50294">
    <property type="entry name" value="WD_REPEATS_REGION"/>
    <property type="match status" value="1"/>
</dbReference>
<dbReference type="PANTHER" id="PTHR14205">
    <property type="entry name" value="WD-REPEAT PROTEIN"/>
    <property type="match status" value="1"/>
</dbReference>
<dbReference type="InterPro" id="IPR015943">
    <property type="entry name" value="WD40/YVTN_repeat-like_dom_sf"/>
</dbReference>
<evidence type="ECO:0000259" key="5">
    <source>
        <dbReference type="Pfam" id="PF23609"/>
    </source>
</evidence>
<reference evidence="6" key="1">
    <citation type="journal article" date="2021" name="Mol. Ecol. Resour.">
        <title>Phylogenomic analyses of the genus Drosophila reveals genomic signals of climate adaptation.</title>
        <authorList>
            <person name="Li F."/>
            <person name="Rane R.V."/>
            <person name="Luria V."/>
            <person name="Xiong Z."/>
            <person name="Chen J."/>
            <person name="Li Z."/>
            <person name="Catullo R.A."/>
            <person name="Griffin P.C."/>
            <person name="Schiffer M."/>
            <person name="Pearce S."/>
            <person name="Lee S.F."/>
            <person name="McElroy K."/>
            <person name="Stocker A."/>
            <person name="Shirriffs J."/>
            <person name="Cockerell F."/>
            <person name="Coppin C."/>
            <person name="Sgro C.M."/>
            <person name="Karger A."/>
            <person name="Cain J.W."/>
            <person name="Weber J.A."/>
            <person name="Santpere G."/>
            <person name="Kirschner M.W."/>
            <person name="Hoffmann A.A."/>
            <person name="Oakeshott J.G."/>
            <person name="Zhang G."/>
        </authorList>
    </citation>
    <scope>NUCLEOTIDE SEQUENCE</scope>
    <source>
        <strain evidence="6">BGI-SZ-2011g</strain>
    </source>
</reference>
<dbReference type="InterPro" id="IPR040323">
    <property type="entry name" value="EIPR1"/>
</dbReference>
<evidence type="ECO:0000256" key="2">
    <source>
        <dbReference type="ARBA" id="ARBA00022574"/>
    </source>
</evidence>
<evidence type="ECO:0000313" key="6">
    <source>
        <dbReference type="EMBL" id="KAH8369807.1"/>
    </source>
</evidence>
<dbReference type="SUPFAM" id="SSF50978">
    <property type="entry name" value="WD40 repeat-like"/>
    <property type="match status" value="1"/>
</dbReference>
<feature type="domain" description="EIPR1-like beta-propeller" evidence="5">
    <location>
        <begin position="4"/>
        <end position="297"/>
    </location>
</feature>
<dbReference type="EMBL" id="JAJJHW010002585">
    <property type="protein sequence ID" value="KAH8369807.1"/>
    <property type="molecule type" value="Genomic_DNA"/>
</dbReference>
<feature type="repeat" description="WD" evidence="4">
    <location>
        <begin position="223"/>
        <end position="256"/>
    </location>
</feature>
<dbReference type="InterPro" id="IPR059104">
    <property type="entry name" value="Beta-prop_EIPR1-like"/>
</dbReference>
<dbReference type="SMART" id="SM00320">
    <property type="entry name" value="WD40"/>
    <property type="match status" value="3"/>
</dbReference>
<sequence>MEENSMIYGLELQARALTPQYGESNDVCFFIATNSLKPTNQLHLLQYDEEQGTIQSKIFEHALGEVWKLNSCPHDARLLASVYNVQKGAQVLSQAALLTLPVGDPDAASNEPLKSEYIPWAKVEVLDTASLGDRVKTIEFHPSQEQTIACVVGNKLAIMQRAEASTRVVAEASSGSSGTKNLSPFTSGKWSHHHQGHQFLLLHDSSVRAYDVRDTQHCAWSIDEAHGQLVRDLDCNPNKQCHLVTGGDDGCVKVWDCRMVKAPVFERSDHSHWVWSVRFNTFHDQLILSSSSDCKVLLTCAGSVSSEAVPTEASSESSAQERHKVLSDGLLQTFDQHEDSVYCAEWSNVDPWIFASLSYDGRVIISKVPKQYKYQIIF</sequence>
<proteinExistence type="inferred from homology"/>
<name>A0AAD4JXK2_9MUSC</name>
<keyword evidence="3" id="KW-0677">Repeat</keyword>
<evidence type="ECO:0000256" key="4">
    <source>
        <dbReference type="PROSITE-ProRule" id="PRU00221"/>
    </source>
</evidence>
<dbReference type="InterPro" id="IPR036322">
    <property type="entry name" value="WD40_repeat_dom_sf"/>
</dbReference>
<organism evidence="6 7">
    <name type="scientific">Drosophila rubida</name>
    <dbReference type="NCBI Taxonomy" id="30044"/>
    <lineage>
        <taxon>Eukaryota</taxon>
        <taxon>Metazoa</taxon>
        <taxon>Ecdysozoa</taxon>
        <taxon>Arthropoda</taxon>
        <taxon>Hexapoda</taxon>
        <taxon>Insecta</taxon>
        <taxon>Pterygota</taxon>
        <taxon>Neoptera</taxon>
        <taxon>Endopterygota</taxon>
        <taxon>Diptera</taxon>
        <taxon>Brachycera</taxon>
        <taxon>Muscomorpha</taxon>
        <taxon>Ephydroidea</taxon>
        <taxon>Drosophilidae</taxon>
        <taxon>Drosophila</taxon>
    </lineage>
</organism>
<evidence type="ECO:0000313" key="7">
    <source>
        <dbReference type="Proteomes" id="UP001200034"/>
    </source>
</evidence>
<keyword evidence="2 4" id="KW-0853">WD repeat</keyword>
<comment type="similarity">
    <text evidence="1">Belongs to the WD repeat EIPR1 family.</text>
</comment>
<accession>A0AAD4JXK2</accession>
<dbReference type="InterPro" id="IPR001680">
    <property type="entry name" value="WD40_rpt"/>
</dbReference>
<dbReference type="PROSITE" id="PS50082">
    <property type="entry name" value="WD_REPEATS_2"/>
    <property type="match status" value="1"/>
</dbReference>
<dbReference type="GO" id="GO:0016567">
    <property type="term" value="P:protein ubiquitination"/>
    <property type="evidence" value="ECO:0007669"/>
    <property type="project" value="TreeGrafter"/>
</dbReference>
<dbReference type="Pfam" id="PF23609">
    <property type="entry name" value="Beta-prop_EIPR1"/>
    <property type="match status" value="1"/>
</dbReference>
<evidence type="ECO:0000256" key="3">
    <source>
        <dbReference type="ARBA" id="ARBA00022737"/>
    </source>
</evidence>
<dbReference type="Pfam" id="PF00400">
    <property type="entry name" value="WD40"/>
    <property type="match status" value="1"/>
</dbReference>
<dbReference type="Proteomes" id="UP001200034">
    <property type="component" value="Unassembled WGS sequence"/>
</dbReference>
<dbReference type="FunFam" id="2.130.10.10:FF:000732">
    <property type="entry name" value="EARP-interacting protein homolog"/>
    <property type="match status" value="1"/>
</dbReference>
<keyword evidence="7" id="KW-1185">Reference proteome</keyword>
<gene>
    <name evidence="6" type="ORF">KR093_000999</name>
</gene>
<dbReference type="PANTHER" id="PTHR14205:SF15">
    <property type="entry name" value="EARP AND GARP COMPLEX-INTERACTING PROTEIN 1"/>
    <property type="match status" value="1"/>
</dbReference>